<evidence type="ECO:0000256" key="1">
    <source>
        <dbReference type="SAM" id="Phobius"/>
    </source>
</evidence>
<keyword evidence="3" id="KW-1185">Reference proteome</keyword>
<dbReference type="RefSeq" id="WP_186504813.1">
    <property type="nucleotide sequence ID" value="NZ_JACNEP010000001.1"/>
</dbReference>
<sequence length="55" mass="6384">MSTTVIILVVVLIFGVIVGNLLWLKSTAKTKMPSLKDYESNNKKWDEEDRKDDDW</sequence>
<proteinExistence type="predicted"/>
<feature type="transmembrane region" description="Helical" evidence="1">
    <location>
        <begin position="6"/>
        <end position="24"/>
    </location>
</feature>
<dbReference type="Proteomes" id="UP000601768">
    <property type="component" value="Unassembled WGS sequence"/>
</dbReference>
<organism evidence="2 3">
    <name type="scientific">Neptunicella marina</name>
    <dbReference type="NCBI Taxonomy" id="2125989"/>
    <lineage>
        <taxon>Bacteria</taxon>
        <taxon>Pseudomonadati</taxon>
        <taxon>Pseudomonadota</taxon>
        <taxon>Gammaproteobacteria</taxon>
        <taxon>Alteromonadales</taxon>
        <taxon>Alteromonadaceae</taxon>
        <taxon>Neptunicella</taxon>
    </lineage>
</organism>
<dbReference type="InterPro" id="IPR021550">
    <property type="entry name" value="DUF2897"/>
</dbReference>
<reference evidence="2" key="1">
    <citation type="journal article" date="2018" name="Int. J. Syst. Evol. Microbiol.">
        <title>Neptunicella marina gen. nov., sp. nov., isolated from surface seawater.</title>
        <authorList>
            <person name="Liu X."/>
            <person name="Lai Q."/>
            <person name="Du Y."/>
            <person name="Zhang X."/>
            <person name="Liu Z."/>
            <person name="Sun F."/>
            <person name="Shao Z."/>
        </authorList>
    </citation>
    <scope>NUCLEOTIDE SEQUENCE</scope>
    <source>
        <strain evidence="2">S27-2</strain>
    </source>
</reference>
<keyword evidence="1" id="KW-0472">Membrane</keyword>
<dbReference type="EMBL" id="JACNEP010000001">
    <property type="protein sequence ID" value="MBC3764334.1"/>
    <property type="molecule type" value="Genomic_DNA"/>
</dbReference>
<name>A0A8J6LV48_9ALTE</name>
<evidence type="ECO:0000313" key="3">
    <source>
        <dbReference type="Proteomes" id="UP000601768"/>
    </source>
</evidence>
<dbReference type="AlphaFoldDB" id="A0A8J6LV48"/>
<comment type="caution">
    <text evidence="2">The sequence shown here is derived from an EMBL/GenBank/DDBJ whole genome shotgun (WGS) entry which is preliminary data.</text>
</comment>
<accession>A0A8J6LV48</accession>
<keyword evidence="1" id="KW-0812">Transmembrane</keyword>
<gene>
    <name evidence="2" type="ORF">H8B19_00450</name>
</gene>
<evidence type="ECO:0000313" key="2">
    <source>
        <dbReference type="EMBL" id="MBC3764334.1"/>
    </source>
</evidence>
<protein>
    <submittedName>
        <fullName evidence="2">DUF2897 family protein</fullName>
    </submittedName>
</protein>
<keyword evidence="1" id="KW-1133">Transmembrane helix</keyword>
<dbReference type="Pfam" id="PF11446">
    <property type="entry name" value="DUF2897"/>
    <property type="match status" value="1"/>
</dbReference>
<reference evidence="2" key="2">
    <citation type="submission" date="2020-08" db="EMBL/GenBank/DDBJ databases">
        <authorList>
            <person name="Lai Q."/>
        </authorList>
    </citation>
    <scope>NUCLEOTIDE SEQUENCE</scope>
    <source>
        <strain evidence="2">S27-2</strain>
    </source>
</reference>